<dbReference type="InterPro" id="IPR000086">
    <property type="entry name" value="NUDIX_hydrolase_dom"/>
</dbReference>
<dbReference type="PRINTS" id="PR00502">
    <property type="entry name" value="NUDIXFAMILY"/>
</dbReference>
<evidence type="ECO:0000256" key="2">
    <source>
        <dbReference type="ARBA" id="ARBA00005582"/>
    </source>
</evidence>
<accession>A0ABW0VA80</accession>
<dbReference type="Pfam" id="PF00293">
    <property type="entry name" value="NUDIX"/>
    <property type="match status" value="1"/>
</dbReference>
<comment type="similarity">
    <text evidence="2 4">Belongs to the Nudix hydrolase family.</text>
</comment>
<keyword evidence="7" id="KW-1185">Reference proteome</keyword>
<reference evidence="7" key="1">
    <citation type="journal article" date="2019" name="Int. J. Syst. Evol. Microbiol.">
        <title>The Global Catalogue of Microorganisms (GCM) 10K type strain sequencing project: providing services to taxonomists for standard genome sequencing and annotation.</title>
        <authorList>
            <consortium name="The Broad Institute Genomics Platform"/>
            <consortium name="The Broad Institute Genome Sequencing Center for Infectious Disease"/>
            <person name="Wu L."/>
            <person name="Ma J."/>
        </authorList>
    </citation>
    <scope>NUCLEOTIDE SEQUENCE [LARGE SCALE GENOMIC DNA]</scope>
    <source>
        <strain evidence="7">CGMCC 4.1622</strain>
    </source>
</reference>
<dbReference type="EMBL" id="JBHSOC010000011">
    <property type="protein sequence ID" value="MFC5641395.1"/>
    <property type="molecule type" value="Genomic_DNA"/>
</dbReference>
<dbReference type="PROSITE" id="PS51462">
    <property type="entry name" value="NUDIX"/>
    <property type="match status" value="1"/>
</dbReference>
<sequence>MLPNTDARAGVAAAIVTREDRVLLVRRKVSEGQLSWQFPAGEIEPGESPEQAAVRETGEETGLGVAAIKLLGERVHPKTGRLMSYTACEVVSGTAAVVDTEELDQLAWVTLSEIPEYVPYGLYEPVQEYLDSALNS</sequence>
<keyword evidence="3 4" id="KW-0378">Hydrolase</keyword>
<evidence type="ECO:0000259" key="5">
    <source>
        <dbReference type="PROSITE" id="PS51462"/>
    </source>
</evidence>
<evidence type="ECO:0000256" key="1">
    <source>
        <dbReference type="ARBA" id="ARBA00001946"/>
    </source>
</evidence>
<dbReference type="InterPro" id="IPR020084">
    <property type="entry name" value="NUDIX_hydrolase_CS"/>
</dbReference>
<name>A0ABW0VA80_9ACTN</name>
<organism evidence="6 7">
    <name type="scientific">Kitasatospora cinereorecta</name>
    <dbReference type="NCBI Taxonomy" id="285560"/>
    <lineage>
        <taxon>Bacteria</taxon>
        <taxon>Bacillati</taxon>
        <taxon>Actinomycetota</taxon>
        <taxon>Actinomycetes</taxon>
        <taxon>Kitasatosporales</taxon>
        <taxon>Streptomycetaceae</taxon>
        <taxon>Kitasatospora</taxon>
    </lineage>
</organism>
<dbReference type="CDD" id="cd02883">
    <property type="entry name" value="NUDIX_Hydrolase"/>
    <property type="match status" value="1"/>
</dbReference>
<proteinExistence type="inferred from homology"/>
<comment type="cofactor">
    <cofactor evidence="1">
        <name>Mg(2+)</name>
        <dbReference type="ChEBI" id="CHEBI:18420"/>
    </cofactor>
</comment>
<feature type="domain" description="Nudix hydrolase" evidence="5">
    <location>
        <begin position="6"/>
        <end position="131"/>
    </location>
</feature>
<dbReference type="InterPro" id="IPR015797">
    <property type="entry name" value="NUDIX_hydrolase-like_dom_sf"/>
</dbReference>
<dbReference type="RefSeq" id="WP_346143485.1">
    <property type="nucleotide sequence ID" value="NZ_BAAAUA010000013.1"/>
</dbReference>
<dbReference type="Proteomes" id="UP001596066">
    <property type="component" value="Unassembled WGS sequence"/>
</dbReference>
<gene>
    <name evidence="6" type="ORF">ACFPZF_08465</name>
</gene>
<evidence type="ECO:0000313" key="6">
    <source>
        <dbReference type="EMBL" id="MFC5641395.1"/>
    </source>
</evidence>
<dbReference type="SUPFAM" id="SSF55811">
    <property type="entry name" value="Nudix"/>
    <property type="match status" value="1"/>
</dbReference>
<evidence type="ECO:0000313" key="7">
    <source>
        <dbReference type="Proteomes" id="UP001596066"/>
    </source>
</evidence>
<evidence type="ECO:0000256" key="3">
    <source>
        <dbReference type="ARBA" id="ARBA00022801"/>
    </source>
</evidence>
<dbReference type="InterPro" id="IPR020476">
    <property type="entry name" value="Nudix_hydrolase"/>
</dbReference>
<dbReference type="Gene3D" id="3.90.79.10">
    <property type="entry name" value="Nucleoside Triphosphate Pyrophosphohydrolase"/>
    <property type="match status" value="1"/>
</dbReference>
<evidence type="ECO:0000256" key="4">
    <source>
        <dbReference type="RuleBase" id="RU003476"/>
    </source>
</evidence>
<dbReference type="PROSITE" id="PS00893">
    <property type="entry name" value="NUDIX_BOX"/>
    <property type="match status" value="1"/>
</dbReference>
<protein>
    <submittedName>
        <fullName evidence="6">NUDIX hydrolase</fullName>
    </submittedName>
</protein>
<comment type="caution">
    <text evidence="6">The sequence shown here is derived from an EMBL/GenBank/DDBJ whole genome shotgun (WGS) entry which is preliminary data.</text>
</comment>
<dbReference type="PANTHER" id="PTHR43046:SF14">
    <property type="entry name" value="MUTT_NUDIX FAMILY PROTEIN"/>
    <property type="match status" value="1"/>
</dbReference>
<dbReference type="GO" id="GO:0016787">
    <property type="term" value="F:hydrolase activity"/>
    <property type="evidence" value="ECO:0007669"/>
    <property type="project" value="UniProtKB-KW"/>
</dbReference>
<dbReference type="PANTHER" id="PTHR43046">
    <property type="entry name" value="GDP-MANNOSE MANNOSYL HYDROLASE"/>
    <property type="match status" value="1"/>
</dbReference>